<protein>
    <submittedName>
        <fullName evidence="2">IS5 family transposase</fullName>
    </submittedName>
</protein>
<dbReference type="Pfam" id="PF01609">
    <property type="entry name" value="DDE_Tnp_1"/>
    <property type="match status" value="1"/>
</dbReference>
<dbReference type="PANTHER" id="PTHR30007">
    <property type="entry name" value="PHP DOMAIN PROTEIN"/>
    <property type="match status" value="1"/>
</dbReference>
<dbReference type="PANTHER" id="PTHR30007:SF1">
    <property type="entry name" value="BLR1914 PROTEIN"/>
    <property type="match status" value="1"/>
</dbReference>
<accession>A0A7C2P3N4</accession>
<dbReference type="NCBIfam" id="NF033580">
    <property type="entry name" value="transpos_IS5_3"/>
    <property type="match status" value="1"/>
</dbReference>
<dbReference type="GO" id="GO:0003677">
    <property type="term" value="F:DNA binding"/>
    <property type="evidence" value="ECO:0007669"/>
    <property type="project" value="InterPro"/>
</dbReference>
<name>A0A7C2P3N4_9PLAN</name>
<comment type="caution">
    <text evidence="2">The sequence shown here is derived from an EMBL/GenBank/DDBJ whole genome shotgun (WGS) entry which is preliminary data.</text>
</comment>
<dbReference type="AlphaFoldDB" id="A0A7C2P3N4"/>
<dbReference type="GO" id="GO:0004803">
    <property type="term" value="F:transposase activity"/>
    <property type="evidence" value="ECO:0007669"/>
    <property type="project" value="InterPro"/>
</dbReference>
<dbReference type="GO" id="GO:0006313">
    <property type="term" value="P:DNA transposition"/>
    <property type="evidence" value="ECO:0007669"/>
    <property type="project" value="InterPro"/>
</dbReference>
<dbReference type="InterPro" id="IPR002559">
    <property type="entry name" value="Transposase_11"/>
</dbReference>
<evidence type="ECO:0000313" key="2">
    <source>
        <dbReference type="EMBL" id="HEN13975.1"/>
    </source>
</evidence>
<organism evidence="2">
    <name type="scientific">Schlesneria paludicola</name>
    <dbReference type="NCBI Taxonomy" id="360056"/>
    <lineage>
        <taxon>Bacteria</taxon>
        <taxon>Pseudomonadati</taxon>
        <taxon>Planctomycetota</taxon>
        <taxon>Planctomycetia</taxon>
        <taxon>Planctomycetales</taxon>
        <taxon>Planctomycetaceae</taxon>
        <taxon>Schlesneria</taxon>
    </lineage>
</organism>
<sequence>MGSGHRRPLERFTRAVPQSLYVLASPPRLDSQRRVPRCLGSLARDTAPAQRSRLGNGDWRRLVLTGKKGGSDVGRCHRGNGTRLLLMTDRQGTPLSAFTTAANHSEVNTIETLVDQPQAGPRPERLLYDKAADADWLRAALDARGIQLICPHRENRTKPPTQDGRSLRRYRDRWIVERSISCLHNCRRIITRWEWYPELFEGFVHLACLYTILKRF</sequence>
<feature type="domain" description="Transposase IS4-like" evidence="1">
    <location>
        <begin position="75"/>
        <end position="211"/>
    </location>
</feature>
<reference evidence="2" key="1">
    <citation type="journal article" date="2020" name="mSystems">
        <title>Genome- and Community-Level Interaction Insights into Carbon Utilization and Element Cycling Functions of Hydrothermarchaeota in Hydrothermal Sediment.</title>
        <authorList>
            <person name="Zhou Z."/>
            <person name="Liu Y."/>
            <person name="Xu W."/>
            <person name="Pan J."/>
            <person name="Luo Z.H."/>
            <person name="Li M."/>
        </authorList>
    </citation>
    <scope>NUCLEOTIDE SEQUENCE [LARGE SCALE GENOMIC DNA]</scope>
    <source>
        <strain evidence="2">SpSt-339</strain>
    </source>
</reference>
<evidence type="ECO:0000259" key="1">
    <source>
        <dbReference type="Pfam" id="PF01609"/>
    </source>
</evidence>
<proteinExistence type="predicted"/>
<gene>
    <name evidence="2" type="ORF">ENQ76_00710</name>
</gene>
<dbReference type="EMBL" id="DSOK01000021">
    <property type="protein sequence ID" value="HEN13975.1"/>
    <property type="molecule type" value="Genomic_DNA"/>
</dbReference>